<evidence type="ECO:0000256" key="10">
    <source>
        <dbReference type="PIRSR" id="PIRSR608597-3"/>
    </source>
</evidence>
<feature type="disulfide bond" evidence="10">
    <location>
        <begin position="1130"/>
        <end position="1213"/>
    </location>
</feature>
<dbReference type="SMART" id="SM00020">
    <property type="entry name" value="Tryp_SPc"/>
    <property type="match status" value="1"/>
</dbReference>
<organism evidence="14 15">
    <name type="scientific">Owenia fusiformis</name>
    <name type="common">Polychaete worm</name>
    <dbReference type="NCBI Taxonomy" id="6347"/>
    <lineage>
        <taxon>Eukaryota</taxon>
        <taxon>Metazoa</taxon>
        <taxon>Spiralia</taxon>
        <taxon>Lophotrochozoa</taxon>
        <taxon>Annelida</taxon>
        <taxon>Polychaeta</taxon>
        <taxon>Sedentaria</taxon>
        <taxon>Canalipalpata</taxon>
        <taxon>Sabellida</taxon>
        <taxon>Oweniida</taxon>
        <taxon>Oweniidae</taxon>
        <taxon>Owenia</taxon>
    </lineage>
</organism>
<dbReference type="PRINTS" id="PR00722">
    <property type="entry name" value="CHYMOTRYPSIN"/>
</dbReference>
<sequence length="1253" mass="140412">MSGPVILISLVILCLGIHGNVAKDCSDPASILIQLKKDIDQLKREGLDKSTDNQLRTILESFKTRISTIIDCEIVQTYKRTLKALIKNIGKILKLLRKNGKAFKSFKTQFTKSIDVLQKISQDIVDCIQAVMFNQQFYNQKDAIENSQAIIKKLTDLKSNSREVKQLLSKARKWQNSVSGVSGKIRGLTLNVPNPRFCQSPFPPPTPENGFVAQLVTSPCVYVIWCKPGYKLLGRSRYDTDSPVDDTETETKCLVSAIGYWPLNRQDEGKNFADNFHNPSTDETIAVEDAKLIDIKYQDGIQGGRQGSVQVSTSHGSSSCIEIPNENGLLTFVGSFTWLLYVQPRRRQGNGFLLDYSTSNKVKFNIRMVEFKLVTTIVTSTGETFEHQSDTEVFTLKNWVYIGVSFDAETNTIRLFIDGELLFEMSIEPEGDVLADSDKIVLGKSATGNEIRKMRFACVSAFNLALNVSGIQEAMARCIQANLIASWPFDKRNGQRDASGNGNHATSFFTMFASGVSNENKGSMQTGKRTLDNGKELITYIEIPTLRIDRVVTFAAYIYIDDLADNSPIVDFSSAESTGFQIWILKGGRLFARIAELDQTGETDSITVDKYKGKPVVKKGTWHHIAFTYSGHTGVATLFVDGDQVAKKVLSTYKNVIFRPGFLGKTLRNNACFNGRFTCVQIFEAQLNQAEIIEAIGKCKKLPAVKGGTKDCGKQPMKPMFGRIVGGQPALENSWPWMARFTYRGFHFCGGTLFKERVIISAAHCFNRYAGRENPWENIKVYIGSHLTDDPSRTEQEFEVETIIMHPDFNSLTFDNDVAMVFLKRAVKYNDGVQPACLTDREVEDDYECIATGWGRTQNANETTNLLRQAKIPIRNRTVCNQRMQNDVSNNMICGGYWEGGIDTCTGDSGGPLMCQFGKDPTYRLVGIVSWGEGFLCGSENKAGIYTNVLVYIKWITNNVKIPETTTKATTTTTTTTTPMPTTSVQTTVPTQLGFRGIHWTSFDQCLDCICEASENGCLEGLTKCFKDNKGVERCGPFALSETDWFSCNKHGVTNGFNWKTCAIHKVCSRDCVSYFLKKEGNTCFLEEVCEDYARLWYFKQPSSCFFHDMNVDFYWSRIETSKCYGGTLCLDCICHASGCETNLGKCVIDEGVERCGPMQISFEAWKECGRPGGDFKKCTMSSMACSRHCVVKYLNRYRGDCTRKSNPADITCEEDARLWFAGPTNGCKDMQKWTTEYWERVEHCLEARSGKQ</sequence>
<dbReference type="EC" id="3.2.1.17" evidence="2"/>
<feature type="domain" description="Peptidase S1" evidence="13">
    <location>
        <begin position="724"/>
        <end position="961"/>
    </location>
</feature>
<dbReference type="PANTHER" id="PTHR24252:SF7">
    <property type="entry name" value="HYALIN"/>
    <property type="match status" value="1"/>
</dbReference>
<dbReference type="FunFam" id="2.40.10.10:FF:000003">
    <property type="entry name" value="Transmembrane serine protease 3"/>
    <property type="match status" value="1"/>
</dbReference>
<dbReference type="Pfam" id="PF13385">
    <property type="entry name" value="Laminin_G_3"/>
    <property type="match status" value="2"/>
</dbReference>
<feature type="disulfide bond" evidence="10">
    <location>
        <begin position="1169"/>
        <end position="1190"/>
    </location>
</feature>
<dbReference type="InterPro" id="IPR043504">
    <property type="entry name" value="Peptidase_S1_PA_chymotrypsin"/>
</dbReference>
<keyword evidence="12" id="KW-0732">Signal</keyword>
<keyword evidence="15" id="KW-1185">Reference proteome</keyword>
<keyword evidence="9" id="KW-0326">Glycosidase</keyword>
<evidence type="ECO:0000256" key="9">
    <source>
        <dbReference type="ARBA" id="ARBA00023295"/>
    </source>
</evidence>
<keyword evidence="3" id="KW-0929">Antimicrobial</keyword>
<dbReference type="CDD" id="cd00190">
    <property type="entry name" value="Tryp_SPc"/>
    <property type="match status" value="1"/>
</dbReference>
<evidence type="ECO:0000256" key="1">
    <source>
        <dbReference type="ARBA" id="ARBA00000632"/>
    </source>
</evidence>
<dbReference type="PROSITE" id="PS00135">
    <property type="entry name" value="TRYPSIN_SER"/>
    <property type="match status" value="1"/>
</dbReference>
<dbReference type="AlphaFoldDB" id="A0A8S4NC99"/>
<dbReference type="Proteomes" id="UP000749559">
    <property type="component" value="Unassembled WGS sequence"/>
</dbReference>
<reference evidence="14" key="1">
    <citation type="submission" date="2022-03" db="EMBL/GenBank/DDBJ databases">
        <authorList>
            <person name="Martin C."/>
        </authorList>
    </citation>
    <scope>NUCLEOTIDE SEQUENCE</scope>
</reference>
<dbReference type="Gene3D" id="2.60.120.200">
    <property type="match status" value="2"/>
</dbReference>
<dbReference type="PANTHER" id="PTHR24252">
    <property type="entry name" value="ACROSIN-RELATED"/>
    <property type="match status" value="1"/>
</dbReference>
<dbReference type="InterPro" id="IPR001314">
    <property type="entry name" value="Peptidase_S1A"/>
</dbReference>
<dbReference type="Gene3D" id="2.40.10.10">
    <property type="entry name" value="Trypsin-like serine proteases"/>
    <property type="match status" value="1"/>
</dbReference>
<dbReference type="Pfam" id="PF05497">
    <property type="entry name" value="Destabilase"/>
    <property type="match status" value="2"/>
</dbReference>
<dbReference type="EMBL" id="CAIIXF020000002">
    <property type="protein sequence ID" value="CAH1777787.1"/>
    <property type="molecule type" value="Genomic_DNA"/>
</dbReference>
<dbReference type="InterPro" id="IPR033116">
    <property type="entry name" value="TRYPSIN_SER"/>
</dbReference>
<keyword evidence="4" id="KW-0081">Bacteriolytic enzyme</keyword>
<feature type="disulfide bond" evidence="10">
    <location>
        <begin position="1135"/>
        <end position="1140"/>
    </location>
</feature>
<protein>
    <recommendedName>
        <fullName evidence="2">lysozyme</fullName>
        <ecNumber evidence="2">3.2.1.17</ecNumber>
    </recommendedName>
</protein>
<evidence type="ECO:0000256" key="8">
    <source>
        <dbReference type="ARBA" id="ARBA00023157"/>
    </source>
</evidence>
<dbReference type="GO" id="GO:0006508">
    <property type="term" value="P:proteolysis"/>
    <property type="evidence" value="ECO:0007669"/>
    <property type="project" value="UniProtKB-KW"/>
</dbReference>
<proteinExistence type="predicted"/>
<comment type="catalytic activity">
    <reaction evidence="1">
        <text>Hydrolysis of (1-&gt;4)-beta-linkages between N-acetylmuramic acid and N-acetyl-D-glucosamine residues in a peptidoglycan and between N-acetyl-D-glucosamine residues in chitodextrins.</text>
        <dbReference type="EC" id="3.2.1.17"/>
    </reaction>
</comment>
<evidence type="ECO:0000256" key="3">
    <source>
        <dbReference type="ARBA" id="ARBA00022529"/>
    </source>
</evidence>
<dbReference type="InterPro" id="IPR008597">
    <property type="entry name" value="Invert_lysozyme"/>
</dbReference>
<dbReference type="PROSITE" id="PS51909">
    <property type="entry name" value="LYSOZYME_I"/>
    <property type="match status" value="2"/>
</dbReference>
<name>A0A8S4NC99_OWEFU</name>
<dbReference type="SUPFAM" id="SSF49899">
    <property type="entry name" value="Concanavalin A-like lectins/glucanases"/>
    <property type="match status" value="2"/>
</dbReference>
<feature type="chain" id="PRO_5035844984" description="lysozyme" evidence="12">
    <location>
        <begin position="23"/>
        <end position="1253"/>
    </location>
</feature>
<evidence type="ECO:0000313" key="15">
    <source>
        <dbReference type="Proteomes" id="UP000749559"/>
    </source>
</evidence>
<dbReference type="SUPFAM" id="SSF50494">
    <property type="entry name" value="Trypsin-like serine proteases"/>
    <property type="match status" value="1"/>
</dbReference>
<evidence type="ECO:0000256" key="12">
    <source>
        <dbReference type="SAM" id="SignalP"/>
    </source>
</evidence>
<feature type="signal peptide" evidence="12">
    <location>
        <begin position="1"/>
        <end position="22"/>
    </location>
</feature>
<dbReference type="GO" id="GO:0004252">
    <property type="term" value="F:serine-type endopeptidase activity"/>
    <property type="evidence" value="ECO:0007669"/>
    <property type="project" value="InterPro"/>
</dbReference>
<dbReference type="InterPro" id="IPR001254">
    <property type="entry name" value="Trypsin_dom"/>
</dbReference>
<evidence type="ECO:0000256" key="6">
    <source>
        <dbReference type="ARBA" id="ARBA00022801"/>
    </source>
</evidence>
<dbReference type="PROSITE" id="PS00134">
    <property type="entry name" value="TRYPSIN_HIS"/>
    <property type="match status" value="1"/>
</dbReference>
<dbReference type="Pfam" id="PF00089">
    <property type="entry name" value="Trypsin"/>
    <property type="match status" value="1"/>
</dbReference>
<accession>A0A8S4NC99</accession>
<evidence type="ECO:0000256" key="5">
    <source>
        <dbReference type="ARBA" id="ARBA00022670"/>
    </source>
</evidence>
<keyword evidence="5 11" id="KW-0645">Protease</keyword>
<dbReference type="InterPro" id="IPR009003">
    <property type="entry name" value="Peptidase_S1_PA"/>
</dbReference>
<dbReference type="OrthoDB" id="6261922at2759"/>
<keyword evidence="7 11" id="KW-0720">Serine protease</keyword>
<evidence type="ECO:0000256" key="2">
    <source>
        <dbReference type="ARBA" id="ARBA00012732"/>
    </source>
</evidence>
<keyword evidence="6 11" id="KW-0378">Hydrolase</keyword>
<dbReference type="InterPro" id="IPR013320">
    <property type="entry name" value="ConA-like_dom_sf"/>
</dbReference>
<dbReference type="Gene3D" id="1.10.530.10">
    <property type="match status" value="2"/>
</dbReference>
<dbReference type="GO" id="GO:0031640">
    <property type="term" value="P:killing of cells of another organism"/>
    <property type="evidence" value="ECO:0007669"/>
    <property type="project" value="UniProtKB-KW"/>
</dbReference>
<evidence type="ECO:0000256" key="7">
    <source>
        <dbReference type="ARBA" id="ARBA00022825"/>
    </source>
</evidence>
<dbReference type="GO" id="GO:0042742">
    <property type="term" value="P:defense response to bacterium"/>
    <property type="evidence" value="ECO:0007669"/>
    <property type="project" value="UniProtKB-KW"/>
</dbReference>
<feature type="disulfide bond" evidence="10">
    <location>
        <begin position="1147"/>
        <end position="1156"/>
    </location>
</feature>
<feature type="disulfide bond" evidence="10">
    <location>
        <begin position="1179"/>
        <end position="1186"/>
    </location>
</feature>
<dbReference type="PROSITE" id="PS50240">
    <property type="entry name" value="TRYPSIN_DOM"/>
    <property type="match status" value="1"/>
</dbReference>
<comment type="caution">
    <text evidence="14">The sequence shown here is derived from an EMBL/GenBank/DDBJ whole genome shotgun (WGS) entry which is preliminary data.</text>
</comment>
<keyword evidence="8 10" id="KW-1015">Disulfide bond</keyword>
<gene>
    <name evidence="14" type="ORF">OFUS_LOCUS4785</name>
</gene>
<evidence type="ECO:0000259" key="13">
    <source>
        <dbReference type="PROSITE" id="PS50240"/>
    </source>
</evidence>
<evidence type="ECO:0000313" key="14">
    <source>
        <dbReference type="EMBL" id="CAH1777787.1"/>
    </source>
</evidence>
<dbReference type="InterPro" id="IPR018114">
    <property type="entry name" value="TRYPSIN_HIS"/>
</dbReference>
<dbReference type="GO" id="GO:0003796">
    <property type="term" value="F:lysozyme activity"/>
    <property type="evidence" value="ECO:0007669"/>
    <property type="project" value="UniProtKB-EC"/>
</dbReference>
<evidence type="ECO:0000256" key="4">
    <source>
        <dbReference type="ARBA" id="ARBA00022638"/>
    </source>
</evidence>
<evidence type="ECO:0000256" key="11">
    <source>
        <dbReference type="RuleBase" id="RU363034"/>
    </source>
</evidence>